<dbReference type="PANTHER" id="PTHR48225">
    <property type="entry name" value="HORMA DOMAIN-CONTAINING PROTEIN 1"/>
    <property type="match status" value="1"/>
</dbReference>
<dbReference type="Proteomes" id="UP000887572">
    <property type="component" value="Unplaced"/>
</dbReference>
<keyword evidence="5" id="KW-0469">Meiosis</keyword>
<sequence>MPPLYPELKRESLRQLAPSSWEACFSKNQLTDANRLRFLSRMAYIAVAHYLLYRGLLPKGVFKRRKIEDVAIYCFDNNKRWGQKLSEMMKGIKEAIEKKYVKQAFIMINEDSDNPNVATEVFSLSFCYMEEHALSVLDDRGNSIISFGYKSEKSFRLQVKHIIKKLSAVTKHLKPLEGVTPHLKLTYYENTPDDYEPTAFKPCESTYTFKKPPTFYNFGHISSKETAMSFVLESLYIAEAEVAVLDDLLLEQAGYKDNDVINAMDVTIDGCFTSEEQQESPKIAESKQKTQLFFESDRSSGGLQMTIVTTSPVEATHSSETIEKARQDKDEMVLSVPQFDSLENVTLADDESDDIDELMQVSKKVRESPYVKTRQRARMLTPRGVEFTRRASKRFTKSSASSRPVLKSPNDDSQYNLTSPIV</sequence>
<evidence type="ECO:0000256" key="3">
    <source>
        <dbReference type="ARBA" id="ARBA00022454"/>
    </source>
</evidence>
<dbReference type="GO" id="GO:0005634">
    <property type="term" value="C:nucleus"/>
    <property type="evidence" value="ECO:0007669"/>
    <property type="project" value="UniProtKB-SubCell"/>
</dbReference>
<comment type="subcellular location">
    <subcellularLocation>
        <location evidence="2">Chromosome</location>
    </subcellularLocation>
    <subcellularLocation>
        <location evidence="1">Nucleus</location>
    </subcellularLocation>
</comment>
<reference evidence="9" key="1">
    <citation type="submission" date="2022-11" db="UniProtKB">
        <authorList>
            <consortium name="WormBaseParasite"/>
        </authorList>
    </citation>
    <scope>IDENTIFICATION</scope>
</reference>
<accession>A0A914I7U4</accession>
<dbReference type="PROSITE" id="PS50815">
    <property type="entry name" value="HORMA"/>
    <property type="match status" value="1"/>
</dbReference>
<evidence type="ECO:0000256" key="5">
    <source>
        <dbReference type="ARBA" id="ARBA00023254"/>
    </source>
</evidence>
<dbReference type="InterPro" id="IPR003511">
    <property type="entry name" value="HORMA_dom"/>
</dbReference>
<evidence type="ECO:0000256" key="6">
    <source>
        <dbReference type="SAM" id="MobiDB-lite"/>
    </source>
</evidence>
<dbReference type="WBParaSite" id="Gr19_v10_g7545.t1">
    <property type="protein sequence ID" value="Gr19_v10_g7545.t1"/>
    <property type="gene ID" value="Gr19_v10_g7545"/>
</dbReference>
<dbReference type="GO" id="GO:0051321">
    <property type="term" value="P:meiotic cell cycle"/>
    <property type="evidence" value="ECO:0007669"/>
    <property type="project" value="UniProtKB-KW"/>
</dbReference>
<dbReference type="SUPFAM" id="SSF56019">
    <property type="entry name" value="The spindle assembly checkpoint protein mad2"/>
    <property type="match status" value="1"/>
</dbReference>
<keyword evidence="4" id="KW-0539">Nucleus</keyword>
<dbReference type="Gene3D" id="3.30.900.10">
    <property type="entry name" value="HORMA domain"/>
    <property type="match status" value="1"/>
</dbReference>
<dbReference type="AlphaFoldDB" id="A0A914I7U4"/>
<dbReference type="PANTHER" id="PTHR48225:SF7">
    <property type="entry name" value="MEIOSIS-SPECIFIC PROTEIN HOP1"/>
    <property type="match status" value="1"/>
</dbReference>
<keyword evidence="3" id="KW-0158">Chromosome</keyword>
<evidence type="ECO:0000313" key="8">
    <source>
        <dbReference type="Proteomes" id="UP000887572"/>
    </source>
</evidence>
<evidence type="ECO:0000313" key="9">
    <source>
        <dbReference type="WBParaSite" id="Gr19_v10_g7545.t1"/>
    </source>
</evidence>
<feature type="region of interest" description="Disordered" evidence="6">
    <location>
        <begin position="388"/>
        <end position="422"/>
    </location>
</feature>
<evidence type="ECO:0000256" key="1">
    <source>
        <dbReference type="ARBA" id="ARBA00004123"/>
    </source>
</evidence>
<dbReference type="InterPro" id="IPR036570">
    <property type="entry name" value="HORMA_dom_sf"/>
</dbReference>
<dbReference type="GO" id="GO:0005694">
    <property type="term" value="C:chromosome"/>
    <property type="evidence" value="ECO:0007669"/>
    <property type="project" value="UniProtKB-SubCell"/>
</dbReference>
<evidence type="ECO:0000256" key="4">
    <source>
        <dbReference type="ARBA" id="ARBA00023242"/>
    </source>
</evidence>
<evidence type="ECO:0000259" key="7">
    <source>
        <dbReference type="PROSITE" id="PS50815"/>
    </source>
</evidence>
<evidence type="ECO:0000256" key="2">
    <source>
        <dbReference type="ARBA" id="ARBA00004286"/>
    </source>
</evidence>
<name>A0A914I7U4_GLORO</name>
<keyword evidence="8" id="KW-1185">Reference proteome</keyword>
<proteinExistence type="predicted"/>
<dbReference type="InterPro" id="IPR051294">
    <property type="entry name" value="HORMA_MeioticProgression"/>
</dbReference>
<organism evidence="8 9">
    <name type="scientific">Globodera rostochiensis</name>
    <name type="common">Golden nematode worm</name>
    <name type="synonym">Heterodera rostochiensis</name>
    <dbReference type="NCBI Taxonomy" id="31243"/>
    <lineage>
        <taxon>Eukaryota</taxon>
        <taxon>Metazoa</taxon>
        <taxon>Ecdysozoa</taxon>
        <taxon>Nematoda</taxon>
        <taxon>Chromadorea</taxon>
        <taxon>Rhabditida</taxon>
        <taxon>Tylenchina</taxon>
        <taxon>Tylenchomorpha</taxon>
        <taxon>Tylenchoidea</taxon>
        <taxon>Heteroderidae</taxon>
        <taxon>Heteroderinae</taxon>
        <taxon>Globodera</taxon>
    </lineage>
</organism>
<protein>
    <submittedName>
        <fullName evidence="9">HORMA domain-containing protein</fullName>
    </submittedName>
</protein>
<dbReference type="Pfam" id="PF02301">
    <property type="entry name" value="HORMA"/>
    <property type="match status" value="1"/>
</dbReference>
<feature type="domain" description="HORMA" evidence="7">
    <location>
        <begin position="33"/>
        <end position="232"/>
    </location>
</feature>
<feature type="compositionally biased region" description="Polar residues" evidence="6">
    <location>
        <begin position="411"/>
        <end position="422"/>
    </location>
</feature>